<keyword evidence="2" id="KW-0418">Kinase</keyword>
<sequence>MDKKVLTIGETLIRLNVDGYYSGVNTLRYFIGGDALNVASLLGYNGNDVSYLTFLDKNHVFYKRILEHFNMHNINTSYVFEGEGRLGTYYYIGKTTTKSQRVDYDRTFSSFSQSKLSMQLIYGIVKDKFSWIHMSATTLSLNKKMWKHLHELYRDASNKKIMTSLDLTYEPEAWASYGLYLEAVEPMLENTRFLIGWFDKDEMKEVKPSFTLDDYKKKMNVFLAKYLNVKIIVTPLKIVNKGKTYLKTYYYTNNCFYETEAVEFKEAFANGSIDAFIAFLIHRQLKDKNLKTAVEYATKAYILNNWYHGDSPEITEEELEDFNIKILPNEDQ</sequence>
<reference evidence="3" key="1">
    <citation type="submission" date="2010-03" db="EMBL/GenBank/DDBJ databases">
        <title>The complete genome of Mycoplasma crocodyli MP145.</title>
        <authorList>
            <person name="Glass J.I."/>
            <person name="Durkin A.S."/>
            <person name="Hostetler J."/>
            <person name="Jackson J."/>
            <person name="Johnson J."/>
            <person name="May M.A."/>
            <person name="Paralanov V."/>
            <person name="Radune D."/>
            <person name="Szczypinski B."/>
            <person name="Brown D.R."/>
        </authorList>
    </citation>
    <scope>NUCLEOTIDE SEQUENCE [LARGE SCALE GENOMIC DNA]</scope>
    <source>
        <strain evidence="3">ATCC 51981 / MP145</strain>
    </source>
</reference>
<organism evidence="2 3">
    <name type="scientific">Mycoplasma crocodyli (strain ATCC 51981 / MP145)</name>
    <dbReference type="NCBI Taxonomy" id="512564"/>
    <lineage>
        <taxon>Bacteria</taxon>
        <taxon>Bacillati</taxon>
        <taxon>Mycoplasmatota</taxon>
        <taxon>Mollicutes</taxon>
        <taxon>Mycoplasmataceae</taxon>
        <taxon>Mycoplasma</taxon>
    </lineage>
</organism>
<dbReference type="Gene3D" id="3.40.1190.20">
    <property type="match status" value="1"/>
</dbReference>
<dbReference type="Pfam" id="PF00294">
    <property type="entry name" value="PfkB"/>
    <property type="match status" value="1"/>
</dbReference>
<dbReference type="EC" id="2.7.1.45" evidence="2"/>
<dbReference type="EMBL" id="CP001991">
    <property type="protein sequence ID" value="ADE19510.1"/>
    <property type="molecule type" value="Genomic_DNA"/>
</dbReference>
<dbReference type="SUPFAM" id="SSF53613">
    <property type="entry name" value="Ribokinase-like"/>
    <property type="match status" value="1"/>
</dbReference>
<gene>
    <name evidence="2" type="primary">kdgK</name>
    <name evidence="2" type="ordered locus">MCRO_0338</name>
</gene>
<dbReference type="STRING" id="512564.MCRO_0338"/>
<keyword evidence="2" id="KW-0808">Transferase</keyword>
<evidence type="ECO:0000313" key="3">
    <source>
        <dbReference type="Proteomes" id="UP000001845"/>
    </source>
</evidence>
<dbReference type="eggNOG" id="COG0524">
    <property type="taxonomic scope" value="Bacteria"/>
</dbReference>
<reference evidence="2 3" key="3">
    <citation type="journal article" date="2011" name="J. Bacteriol.">
        <title>Genome sequences of Mycoplasma alligatoris A21JP2T and Mycoplasma crocodyli MP145T.</title>
        <authorList>
            <person name="Brown D.R."/>
            <person name="Farmerie W.G."/>
            <person name="May M."/>
            <person name="Benders G.A."/>
            <person name="Durkin A.S."/>
            <person name="Hlavinka K."/>
            <person name="Hostetler J."/>
            <person name="Jackson J."/>
            <person name="Johnson J."/>
            <person name="Miller R.H."/>
            <person name="Paralanov V."/>
            <person name="Radune D."/>
            <person name="Szczypinski B."/>
            <person name="Glass J.I."/>
        </authorList>
    </citation>
    <scope>NUCLEOTIDE SEQUENCE [LARGE SCALE GENOMIC DNA]</scope>
    <source>
        <strain evidence="3">ATCC 51981 / MP145</strain>
    </source>
</reference>
<name>D5E5D6_MYCCM</name>
<dbReference type="InterPro" id="IPR029056">
    <property type="entry name" value="Ribokinase-like"/>
</dbReference>
<dbReference type="AlphaFoldDB" id="D5E5D6"/>
<keyword evidence="3" id="KW-1185">Reference proteome</keyword>
<proteinExistence type="predicted"/>
<dbReference type="OrthoDB" id="9813569at2"/>
<dbReference type="Proteomes" id="UP000001845">
    <property type="component" value="Chromosome"/>
</dbReference>
<protein>
    <submittedName>
        <fullName evidence="2">2-keto-3-deoxygluconate kinase</fullName>
        <ecNumber evidence="2">2.7.1.45</ecNumber>
    </submittedName>
</protein>
<feature type="domain" description="Carbohydrate kinase PfkB" evidence="1">
    <location>
        <begin position="3"/>
        <end position="174"/>
    </location>
</feature>
<dbReference type="KEGG" id="mcd:MCRO_0338"/>
<accession>D5E5D6</accession>
<evidence type="ECO:0000259" key="1">
    <source>
        <dbReference type="Pfam" id="PF00294"/>
    </source>
</evidence>
<dbReference type="HOGENOM" id="CLU_027634_0_1_14"/>
<dbReference type="InterPro" id="IPR011611">
    <property type="entry name" value="PfkB_dom"/>
</dbReference>
<dbReference type="GO" id="GO:0008673">
    <property type="term" value="F:2-dehydro-3-deoxygluconokinase activity"/>
    <property type="evidence" value="ECO:0007669"/>
    <property type="project" value="UniProtKB-EC"/>
</dbReference>
<dbReference type="RefSeq" id="WP_013054287.1">
    <property type="nucleotide sequence ID" value="NC_014014.1"/>
</dbReference>
<evidence type="ECO:0000313" key="2">
    <source>
        <dbReference type="EMBL" id="ADE19510.1"/>
    </source>
</evidence>
<reference key="2">
    <citation type="submission" date="2010-03" db="EMBL/GenBank/DDBJ databases">
        <authorList>
            <person name="Ma Z."/>
            <person name="Wang X."/>
            <person name="Liu H."/>
        </authorList>
    </citation>
    <scope>NUCLEOTIDE SEQUENCE</scope>
    <source>
        <strain>MP145</strain>
    </source>
</reference>